<dbReference type="EC" id="5.4.99.-" evidence="3"/>
<dbReference type="GO" id="GO:0001522">
    <property type="term" value="P:pseudouridine synthesis"/>
    <property type="evidence" value="ECO:0007669"/>
    <property type="project" value="InterPro"/>
</dbReference>
<evidence type="ECO:0000256" key="2">
    <source>
        <dbReference type="ARBA" id="ARBA00023235"/>
    </source>
</evidence>
<dbReference type="NCBIfam" id="TIGR00093">
    <property type="entry name" value="pseudouridine synthase"/>
    <property type="match status" value="1"/>
</dbReference>
<dbReference type="Gene3D" id="3.30.70.1560">
    <property type="entry name" value="Alpha-L RNA-binding motif"/>
    <property type="match status" value="1"/>
</dbReference>
<dbReference type="InterPro" id="IPR000748">
    <property type="entry name" value="PsdUridine_synth_RsuA/RluB/E/F"/>
</dbReference>
<keyword evidence="7" id="KW-1185">Reference proteome</keyword>
<dbReference type="Pfam" id="PF00849">
    <property type="entry name" value="PseudoU_synth_2"/>
    <property type="match status" value="1"/>
</dbReference>
<evidence type="ECO:0000259" key="5">
    <source>
        <dbReference type="Pfam" id="PF00849"/>
    </source>
</evidence>
<evidence type="ECO:0000256" key="4">
    <source>
        <dbReference type="SAM" id="MobiDB-lite"/>
    </source>
</evidence>
<organism evidence="6 7">
    <name type="scientific">Pseudomonas segetis</name>
    <dbReference type="NCBI Taxonomy" id="298908"/>
    <lineage>
        <taxon>Bacteria</taxon>
        <taxon>Pseudomonadati</taxon>
        <taxon>Pseudomonadota</taxon>
        <taxon>Gammaproteobacteria</taxon>
        <taxon>Pseudomonadales</taxon>
        <taxon>Pseudomonadaceae</taxon>
        <taxon>Pseudomonas</taxon>
    </lineage>
</organism>
<dbReference type="InterPro" id="IPR018496">
    <property type="entry name" value="PsdUridine_synth_RsuA/RluB_CS"/>
</dbReference>
<dbReference type="InterPro" id="IPR020094">
    <property type="entry name" value="TruA/RsuA/RluB/E/F_N"/>
</dbReference>
<evidence type="ECO:0000256" key="3">
    <source>
        <dbReference type="RuleBase" id="RU003887"/>
    </source>
</evidence>
<dbReference type="InterPro" id="IPR042092">
    <property type="entry name" value="PsdUridine_s_RsuA/RluB/E/F_cat"/>
</dbReference>
<dbReference type="RefSeq" id="WP_089360521.1">
    <property type="nucleotide sequence ID" value="NZ_FZOG01000004.1"/>
</dbReference>
<name>A0A239H3I8_9PSED</name>
<evidence type="ECO:0000256" key="1">
    <source>
        <dbReference type="ARBA" id="ARBA00008348"/>
    </source>
</evidence>
<feature type="domain" description="Pseudouridine synthase RsuA/RluA-like" evidence="5">
    <location>
        <begin position="33"/>
        <end position="177"/>
    </location>
</feature>
<keyword evidence="2 3" id="KW-0413">Isomerase</keyword>
<dbReference type="InterPro" id="IPR050343">
    <property type="entry name" value="RsuA_PseudoU_synthase"/>
</dbReference>
<dbReference type="InterPro" id="IPR006145">
    <property type="entry name" value="PsdUridine_synth_RsuA/RluA"/>
</dbReference>
<dbReference type="GO" id="GO:0140098">
    <property type="term" value="F:catalytic activity, acting on RNA"/>
    <property type="evidence" value="ECO:0007669"/>
    <property type="project" value="UniProtKB-ARBA"/>
</dbReference>
<dbReference type="Gene3D" id="3.30.70.580">
    <property type="entry name" value="Pseudouridine synthase I, catalytic domain, N-terminal subdomain"/>
    <property type="match status" value="1"/>
</dbReference>
<dbReference type="PANTHER" id="PTHR47683:SF2">
    <property type="entry name" value="RNA-BINDING S4 DOMAIN-CONTAINING PROTEIN"/>
    <property type="match status" value="1"/>
</dbReference>
<reference evidence="7" key="1">
    <citation type="submission" date="2017-06" db="EMBL/GenBank/DDBJ databases">
        <authorList>
            <person name="Varghese N."/>
            <person name="Submissions S."/>
        </authorList>
    </citation>
    <scope>NUCLEOTIDE SEQUENCE [LARGE SCALE GENOMIC DNA]</scope>
    <source>
        <strain evidence="7">CIP 108523</strain>
    </source>
</reference>
<dbReference type="GO" id="GO:0006364">
    <property type="term" value="P:rRNA processing"/>
    <property type="evidence" value="ECO:0007669"/>
    <property type="project" value="UniProtKB-ARBA"/>
</dbReference>
<accession>A0A239H3I8</accession>
<protein>
    <recommendedName>
        <fullName evidence="3">Pseudouridine synthase</fullName>
        <ecNumber evidence="3">5.4.99.-</ecNumber>
    </recommendedName>
</protein>
<dbReference type="GO" id="GO:0009982">
    <property type="term" value="F:pseudouridine synthase activity"/>
    <property type="evidence" value="ECO:0007669"/>
    <property type="project" value="InterPro"/>
</dbReference>
<feature type="region of interest" description="Disordered" evidence="4">
    <location>
        <begin position="1"/>
        <end position="33"/>
    </location>
</feature>
<dbReference type="Proteomes" id="UP000242915">
    <property type="component" value="Unassembled WGS sequence"/>
</dbReference>
<proteinExistence type="inferred from homology"/>
<dbReference type="InterPro" id="IPR020103">
    <property type="entry name" value="PsdUridine_synth_cat_dom_sf"/>
</dbReference>
<dbReference type="EMBL" id="FZOG01000004">
    <property type="protein sequence ID" value="SNS74824.1"/>
    <property type="molecule type" value="Genomic_DNA"/>
</dbReference>
<dbReference type="SUPFAM" id="SSF55120">
    <property type="entry name" value="Pseudouridine synthase"/>
    <property type="match status" value="1"/>
</dbReference>
<evidence type="ECO:0000313" key="7">
    <source>
        <dbReference type="Proteomes" id="UP000242915"/>
    </source>
</evidence>
<dbReference type="AlphaFoldDB" id="A0A239H3I8"/>
<gene>
    <name evidence="6" type="ORF">SAMN05216255_3235</name>
</gene>
<sequence length="210" mass="23800">MPRPPRPATPRRSAAAKSAPRRQAKAPPAEPRLLALNKPFDVLTQFNDEQGRATLKDFVDVPGVYPAGRLDRDSEGLLLLTNDGRLQARIADPKHKLAKTYWVQVEGEPTNEQLQRLREGVELNDGMTLPAEARQLGEPDLWPRNPPVRFRKSIPTTWLELVIREGRNRQVRRMTAAVGLPTLRLVRVRIGPWSLGELQPGQWQDLEPRL</sequence>
<dbReference type="PANTHER" id="PTHR47683">
    <property type="entry name" value="PSEUDOURIDINE SYNTHASE FAMILY PROTEIN-RELATED"/>
    <property type="match status" value="1"/>
</dbReference>
<dbReference type="GO" id="GO:0003723">
    <property type="term" value="F:RNA binding"/>
    <property type="evidence" value="ECO:0007669"/>
    <property type="project" value="InterPro"/>
</dbReference>
<dbReference type="PROSITE" id="PS01149">
    <property type="entry name" value="PSI_RSU"/>
    <property type="match status" value="1"/>
</dbReference>
<evidence type="ECO:0000313" key="6">
    <source>
        <dbReference type="EMBL" id="SNS74824.1"/>
    </source>
</evidence>
<comment type="similarity">
    <text evidence="1 3">Belongs to the pseudouridine synthase RsuA family.</text>
</comment>